<evidence type="ECO:0000313" key="6">
    <source>
        <dbReference type="Proteomes" id="UP000266327"/>
    </source>
</evidence>
<organism evidence="5 6">
    <name type="scientific">Noviherbaspirillum sedimenti</name>
    <dbReference type="NCBI Taxonomy" id="2320865"/>
    <lineage>
        <taxon>Bacteria</taxon>
        <taxon>Pseudomonadati</taxon>
        <taxon>Pseudomonadota</taxon>
        <taxon>Betaproteobacteria</taxon>
        <taxon>Burkholderiales</taxon>
        <taxon>Oxalobacteraceae</taxon>
        <taxon>Noviherbaspirillum</taxon>
    </lineage>
</organism>
<dbReference type="Pfam" id="PF00378">
    <property type="entry name" value="ECH_1"/>
    <property type="match status" value="1"/>
</dbReference>
<keyword evidence="2" id="KW-0456">Lyase</keyword>
<dbReference type="Gene3D" id="3.40.47.10">
    <property type="match status" value="1"/>
</dbReference>
<evidence type="ECO:0000256" key="3">
    <source>
        <dbReference type="RuleBase" id="RU003707"/>
    </source>
</evidence>
<dbReference type="Pfam" id="PF18313">
    <property type="entry name" value="TLP1_add_C"/>
    <property type="match status" value="1"/>
</dbReference>
<evidence type="ECO:0000256" key="2">
    <source>
        <dbReference type="ARBA" id="ARBA00023239"/>
    </source>
</evidence>
<dbReference type="Gene3D" id="3.90.226.10">
    <property type="entry name" value="2-enoyl-CoA Hydratase, Chain A, domain 1"/>
    <property type="match status" value="1"/>
</dbReference>
<dbReference type="InterPro" id="IPR029045">
    <property type="entry name" value="ClpP/crotonase-like_dom_sf"/>
</dbReference>
<keyword evidence="6" id="KW-1185">Reference proteome</keyword>
<name>A0A3A3FWY5_9BURK</name>
<dbReference type="GO" id="GO:0006635">
    <property type="term" value="P:fatty acid beta-oxidation"/>
    <property type="evidence" value="ECO:0007669"/>
    <property type="project" value="TreeGrafter"/>
</dbReference>
<comment type="caution">
    <text evidence="5">The sequence shown here is derived from an EMBL/GenBank/DDBJ whole genome shotgun (WGS) entry which is preliminary data.</text>
</comment>
<evidence type="ECO:0000256" key="1">
    <source>
        <dbReference type="ARBA" id="ARBA00005254"/>
    </source>
</evidence>
<dbReference type="InterPro" id="IPR016039">
    <property type="entry name" value="Thiolase-like"/>
</dbReference>
<dbReference type="GO" id="GO:0016746">
    <property type="term" value="F:acyltransferase activity"/>
    <property type="evidence" value="ECO:0007669"/>
    <property type="project" value="InterPro"/>
</dbReference>
<dbReference type="SUPFAM" id="SSF52096">
    <property type="entry name" value="ClpP/crotonase"/>
    <property type="match status" value="1"/>
</dbReference>
<dbReference type="PROSITE" id="PS00166">
    <property type="entry name" value="ENOYL_COA_HYDRATASE"/>
    <property type="match status" value="1"/>
</dbReference>
<dbReference type="PANTHER" id="PTHR11941:SF54">
    <property type="entry name" value="ENOYL-COA HYDRATASE, MITOCHONDRIAL"/>
    <property type="match status" value="1"/>
</dbReference>
<dbReference type="GO" id="GO:0016829">
    <property type="term" value="F:lyase activity"/>
    <property type="evidence" value="ECO:0007669"/>
    <property type="project" value="UniProtKB-KW"/>
</dbReference>
<reference evidence="6" key="1">
    <citation type="submission" date="2018-09" db="EMBL/GenBank/DDBJ databases">
        <authorList>
            <person name="Zhu H."/>
        </authorList>
    </citation>
    <scope>NUCLEOTIDE SEQUENCE [LARGE SCALE GENOMIC DNA]</scope>
    <source>
        <strain evidence="6">K1S02-23</strain>
    </source>
</reference>
<dbReference type="InterPro" id="IPR018376">
    <property type="entry name" value="Enoyl-CoA_hyd/isom_CS"/>
</dbReference>
<sequence length="790" mass="85614">MNMSVSSNTPIIVGVGQCTNRLDAADYQALSAVELAVHASREAFADALSLEKLKPFLDTIVTTRTFEDSIPARAQPFGKSNNFPRSIAQRLGLVPRTAVWDRAGGDTPQRLINEFCEKVAAGEARMVLLAGAENISSARALVAAGKTADWSEAVEGEVEDRGMGLKGMFTMHTRIHKLAGAPPSYGLLENARRGRLGMTREAYADEMGRLFSPFSAVAAEHPCAAFSVQRYSVADLTTVTERNRMIADPYPQRLVARDQVNQGAALLITTVGLARELGIPEDKWVFLHGYSDLAERDLLERQDLSQSPAAQMASKAALGAAGIGVDKVRWFDFYSCFPIAVFNVACDGLGLAADDKRGLTVTGGHPFFGGPGNNYSTHAVATMVEKLRRSPGQYGFIGANGGVLSKYSVGIYSTQPKNWKTFDSRVLQEEIDNLPAPELCMEPEGPGTIETYTTVYEKGQPAYSIVVGRLEKNGARFLATTQDDDRDTVGRMLEVDPLGSRIFVTSTAHGNRFTFSEQRLAQLFPKCPPVFREQYEFCLVERKGHLLEVTINRPEARNSLHPMANDELAAIFDAYEADTDLWVAIITGAGTEAFCAGADLKYNASGKSSWLPKTGFGGLTNRVRSKPVIAAVNGFAMGGGTEISLACDIIVADATAQFALSEVRVGLFAGAGGVVRLPRQIPVKIANELILTGRKFSAEIALQWGMVNRIEAAGQALPGARTLAAEILEASPTSVRLSMKAMRDAGKWASADEAMQYRDPKLIDELIASDDYFEGPSAFAQKRKPVWKNR</sequence>
<dbReference type="EMBL" id="QYUQ01000002">
    <property type="protein sequence ID" value="RJG00667.1"/>
    <property type="molecule type" value="Genomic_DNA"/>
</dbReference>
<dbReference type="SUPFAM" id="SSF53901">
    <property type="entry name" value="Thiolase-like"/>
    <property type="match status" value="1"/>
</dbReference>
<proteinExistence type="inferred from homology"/>
<dbReference type="PANTHER" id="PTHR11941">
    <property type="entry name" value="ENOYL-COA HYDRATASE-RELATED"/>
    <property type="match status" value="1"/>
</dbReference>
<dbReference type="CDD" id="cd06558">
    <property type="entry name" value="crotonase-like"/>
    <property type="match status" value="1"/>
</dbReference>
<comment type="similarity">
    <text evidence="1 3">Belongs to the enoyl-CoA hydratase/isomerase family.</text>
</comment>
<evidence type="ECO:0000313" key="5">
    <source>
        <dbReference type="EMBL" id="RJG00667.1"/>
    </source>
</evidence>
<dbReference type="FunFam" id="3.90.226.10:FF:000009">
    <property type="entry name" value="Carnitinyl-CoA dehydratase"/>
    <property type="match status" value="1"/>
</dbReference>
<accession>A0A3A3FWY5</accession>
<dbReference type="Gene3D" id="1.10.12.10">
    <property type="entry name" value="Lyase 2-enoyl-coa Hydratase, Chain A, domain 2"/>
    <property type="match status" value="1"/>
</dbReference>
<dbReference type="Gene3D" id="2.40.50.840">
    <property type="match status" value="1"/>
</dbReference>
<dbReference type="OrthoDB" id="4470569at2"/>
<gene>
    <name evidence="5" type="ORF">D3878_02945</name>
</gene>
<keyword evidence="5" id="KW-0808">Transferase</keyword>
<feature type="domain" description="Thiolase-like protein type 1 additional C-terminal" evidence="4">
    <location>
        <begin position="427"/>
        <end position="506"/>
    </location>
</feature>
<dbReference type="InterPro" id="IPR001753">
    <property type="entry name" value="Enoyl-CoA_hydra/iso"/>
</dbReference>
<dbReference type="AlphaFoldDB" id="A0A3A3FWY5"/>
<evidence type="ECO:0000259" key="4">
    <source>
        <dbReference type="Pfam" id="PF18313"/>
    </source>
</evidence>
<dbReference type="InterPro" id="IPR014748">
    <property type="entry name" value="Enoyl-CoA_hydra_C"/>
</dbReference>
<protein>
    <submittedName>
        <fullName evidence="5">Acetyl-CoA acetyltransferase</fullName>
    </submittedName>
</protein>
<dbReference type="InterPro" id="IPR040771">
    <property type="entry name" value="TLP1_add_C"/>
</dbReference>
<dbReference type="Proteomes" id="UP000266327">
    <property type="component" value="Unassembled WGS sequence"/>
</dbReference>